<dbReference type="EMBL" id="JAACFV010000091">
    <property type="protein sequence ID" value="KAF7506240.1"/>
    <property type="molecule type" value="Genomic_DNA"/>
</dbReference>
<comment type="caution">
    <text evidence="2">The sequence shown here is derived from an EMBL/GenBank/DDBJ whole genome shotgun (WGS) entry which is preliminary data.</text>
</comment>
<dbReference type="PANTHER" id="PTHR40780:SF2">
    <property type="entry name" value="DUF3669 DOMAIN-CONTAINING PROTEIN"/>
    <property type="match status" value="1"/>
</dbReference>
<evidence type="ECO:0000313" key="2">
    <source>
        <dbReference type="EMBL" id="KAF7506240.1"/>
    </source>
</evidence>
<dbReference type="PANTHER" id="PTHR40780">
    <property type="entry name" value="DUF3669 DOMAIN-CONTAINING PROTEIN"/>
    <property type="match status" value="1"/>
</dbReference>
<feature type="region of interest" description="Disordered" evidence="1">
    <location>
        <begin position="126"/>
        <end position="153"/>
    </location>
</feature>
<dbReference type="AlphaFoldDB" id="A0A8H7AJF3"/>
<dbReference type="OrthoDB" id="2993351at2759"/>
<proteinExistence type="predicted"/>
<sequence length="153" mass="17461">MPMIILERILPLAKPIRDNLIEVFHGPRGKDEAKAAPGNRNCVARLYLDKRRQSERPPRWFRLKNFSLHLNQAERIGLDTKTYSVEYDTIQKDCLLPKDKAGQIFLSAAILLEYAHWQAALQHKGPLSRDARRQSAPQANGKLHASKQASAER</sequence>
<dbReference type="Proteomes" id="UP000606974">
    <property type="component" value="Unassembled WGS sequence"/>
</dbReference>
<accession>A0A8H7AJF3</accession>
<gene>
    <name evidence="2" type="ORF">GJ744_012132</name>
</gene>
<reference evidence="2" key="1">
    <citation type="submission" date="2020-02" db="EMBL/GenBank/DDBJ databases">
        <authorList>
            <person name="Palmer J.M."/>
        </authorList>
    </citation>
    <scope>NUCLEOTIDE SEQUENCE</scope>
    <source>
        <strain evidence="2">EPUS1.4</strain>
        <tissue evidence="2">Thallus</tissue>
    </source>
</reference>
<evidence type="ECO:0000256" key="1">
    <source>
        <dbReference type="SAM" id="MobiDB-lite"/>
    </source>
</evidence>
<protein>
    <submittedName>
        <fullName evidence="2">Uncharacterized protein</fullName>
    </submittedName>
</protein>
<evidence type="ECO:0000313" key="3">
    <source>
        <dbReference type="Proteomes" id="UP000606974"/>
    </source>
</evidence>
<name>A0A8H7AJF3_9EURO</name>
<keyword evidence="3" id="KW-1185">Reference proteome</keyword>
<organism evidence="2 3">
    <name type="scientific">Endocarpon pusillum</name>
    <dbReference type="NCBI Taxonomy" id="364733"/>
    <lineage>
        <taxon>Eukaryota</taxon>
        <taxon>Fungi</taxon>
        <taxon>Dikarya</taxon>
        <taxon>Ascomycota</taxon>
        <taxon>Pezizomycotina</taxon>
        <taxon>Eurotiomycetes</taxon>
        <taxon>Chaetothyriomycetidae</taxon>
        <taxon>Verrucariales</taxon>
        <taxon>Verrucariaceae</taxon>
        <taxon>Endocarpon</taxon>
    </lineage>
</organism>